<dbReference type="GO" id="GO:0050660">
    <property type="term" value="F:flavin adenine dinucleotide binding"/>
    <property type="evidence" value="ECO:0007669"/>
    <property type="project" value="InterPro"/>
</dbReference>
<dbReference type="Gene3D" id="3.30.390.30">
    <property type="match status" value="1"/>
</dbReference>
<dbReference type="EMBL" id="JAACAK010000142">
    <property type="protein sequence ID" value="NIR76703.1"/>
    <property type="molecule type" value="Genomic_DNA"/>
</dbReference>
<dbReference type="NCBIfam" id="TIGR01350">
    <property type="entry name" value="lipoamide_DH"/>
    <property type="match status" value="1"/>
</dbReference>
<accession>A0AAE4ZAN5</accession>
<dbReference type="PANTHER" id="PTHR22912:SF160">
    <property type="entry name" value="DIHYDROLIPOYL DEHYDROGENASE"/>
    <property type="match status" value="1"/>
</dbReference>
<comment type="catalytic activity">
    <reaction evidence="10 14">
        <text>N(6)-[(R)-dihydrolipoyl]-L-lysyl-[protein] + NAD(+) = N(6)-[(R)-lipoyl]-L-lysyl-[protein] + NADH + H(+)</text>
        <dbReference type="Rhea" id="RHEA:15045"/>
        <dbReference type="Rhea" id="RHEA-COMP:10474"/>
        <dbReference type="Rhea" id="RHEA-COMP:10475"/>
        <dbReference type="ChEBI" id="CHEBI:15378"/>
        <dbReference type="ChEBI" id="CHEBI:57540"/>
        <dbReference type="ChEBI" id="CHEBI:57945"/>
        <dbReference type="ChEBI" id="CHEBI:83099"/>
        <dbReference type="ChEBI" id="CHEBI:83100"/>
        <dbReference type="EC" id="1.8.1.4"/>
    </reaction>
</comment>
<dbReference type="EC" id="1.8.1.4" evidence="2 14"/>
<dbReference type="GO" id="GO:0006103">
    <property type="term" value="P:2-oxoglutarate metabolic process"/>
    <property type="evidence" value="ECO:0007669"/>
    <property type="project" value="TreeGrafter"/>
</dbReference>
<evidence type="ECO:0000259" key="16">
    <source>
        <dbReference type="Pfam" id="PF07992"/>
    </source>
</evidence>
<dbReference type="InterPro" id="IPR036188">
    <property type="entry name" value="FAD/NAD-bd_sf"/>
</dbReference>
<evidence type="ECO:0000256" key="6">
    <source>
        <dbReference type="ARBA" id="ARBA00023002"/>
    </source>
</evidence>
<dbReference type="Pfam" id="PF02852">
    <property type="entry name" value="Pyr_redox_dim"/>
    <property type="match status" value="1"/>
</dbReference>
<dbReference type="InterPro" id="IPR012999">
    <property type="entry name" value="Pyr_OxRdtase_I_AS"/>
</dbReference>
<proteinExistence type="inferred from homology"/>
<comment type="similarity">
    <text evidence="1 14">Belongs to the class-I pyridine nucleotide-disulfide oxidoreductase family.</text>
</comment>
<evidence type="ECO:0000256" key="9">
    <source>
        <dbReference type="ARBA" id="ARBA00023284"/>
    </source>
</evidence>
<dbReference type="InterPro" id="IPR004099">
    <property type="entry name" value="Pyr_nucl-diS_OxRdtase_dimer"/>
</dbReference>
<dbReference type="SUPFAM" id="SSF55424">
    <property type="entry name" value="FAD/NAD-linked reductases, dimerisation (C-terminal) domain"/>
    <property type="match status" value="1"/>
</dbReference>
<reference evidence="17 18" key="1">
    <citation type="submission" date="2020-01" db="EMBL/GenBank/DDBJ databases">
        <title>Genomes assembled from Gulf of Kutch pelagic sediment metagenomes.</title>
        <authorList>
            <person name="Chandrashekar M."/>
            <person name="Mahajan M.S."/>
            <person name="Dave K.J."/>
            <person name="Vatsa P."/>
            <person name="Nathani N.M."/>
        </authorList>
    </citation>
    <scope>NUCLEOTIDE SEQUENCE [LARGE SCALE GENOMIC DNA]</scope>
    <source>
        <strain evidence="17">KS3-K002</strain>
    </source>
</reference>
<evidence type="ECO:0000256" key="13">
    <source>
        <dbReference type="PIRSR" id="PIRSR000350-4"/>
    </source>
</evidence>
<dbReference type="PIRSF" id="PIRSF000350">
    <property type="entry name" value="Mercury_reductase_MerA"/>
    <property type="match status" value="1"/>
</dbReference>
<dbReference type="PRINTS" id="PR00368">
    <property type="entry name" value="FADPNR"/>
</dbReference>
<dbReference type="InterPro" id="IPR001100">
    <property type="entry name" value="Pyr_nuc-diS_OxRdtase"/>
</dbReference>
<feature type="domain" description="FAD/NAD(P)-binding" evidence="16">
    <location>
        <begin position="11"/>
        <end position="328"/>
    </location>
</feature>
<comment type="caution">
    <text evidence="17">The sequence shown here is derived from an EMBL/GenBank/DDBJ whole genome shotgun (WGS) entry which is preliminary data.</text>
</comment>
<dbReference type="FunFam" id="3.30.390.30:FF:000001">
    <property type="entry name" value="Dihydrolipoyl dehydrogenase"/>
    <property type="match status" value="1"/>
</dbReference>
<dbReference type="GO" id="GO:0004148">
    <property type="term" value="F:dihydrolipoyl dehydrogenase (NADH) activity"/>
    <property type="evidence" value="ECO:0007669"/>
    <property type="project" value="UniProtKB-EC"/>
</dbReference>
<evidence type="ECO:0000256" key="14">
    <source>
        <dbReference type="RuleBase" id="RU003692"/>
    </source>
</evidence>
<keyword evidence="4 14" id="KW-0285">Flavoprotein</keyword>
<feature type="active site" description="Proton acceptor" evidence="11">
    <location>
        <position position="445"/>
    </location>
</feature>
<keyword evidence="8" id="KW-1015">Disulfide bond</keyword>
<dbReference type="Gene3D" id="3.50.50.60">
    <property type="entry name" value="FAD/NAD(P)-binding domain"/>
    <property type="match status" value="2"/>
</dbReference>
<keyword evidence="7 12" id="KW-0520">NAD</keyword>
<evidence type="ECO:0000256" key="4">
    <source>
        <dbReference type="ARBA" id="ARBA00022630"/>
    </source>
</evidence>
<dbReference type="InterPro" id="IPR006258">
    <property type="entry name" value="Lipoamide_DH"/>
</dbReference>
<feature type="domain" description="Pyridine nucleotide-disulphide oxidoreductase dimerisation" evidence="15">
    <location>
        <begin position="347"/>
        <end position="456"/>
    </location>
</feature>
<sequence>MVMGDLPVETDMVVVGGGPGGYAAAFRAADSGLDVMLVSDESRLGGVCLLRGCIPSKTLLSLTELVLAARDAESFGVGFGDPEIDIDRLLEWKQDVIEGMARGLQALCKRRGVQVIEARARLTGTDELYLEDSDDHRIKFGHAVLATGSRPTPLPGTEFGGRVMDSRRALELESVPDRLLVVGGGYVGLELGMVYSVLGSEVSLVEMTDRLLPQTDPDLVEPLSARVDDLFQDVQLETRVEAIEETEEGVTVNFSGDGGESERYDAVLIAIGRQPNVEDLGLEDAGVELDDDGYIAVDDERRTSVESIFAIGDVAGGKMLAHEAMREGRVAAEVIAGEPAAFDVRAVPAVVYTDPQIAWCGLTEREAEETNREIEVARFPWRASGRAASIDATDGLTKVIVDPETEQVLGVGIVGPQAEALIAEGVLAVEMGAVAADLALIVHPHPTLTETLGEAAQLLLGGATHFYPRKRD</sequence>
<evidence type="ECO:0000256" key="12">
    <source>
        <dbReference type="PIRSR" id="PIRSR000350-3"/>
    </source>
</evidence>
<feature type="binding site" evidence="12">
    <location>
        <position position="313"/>
    </location>
    <ligand>
        <name>FAD</name>
        <dbReference type="ChEBI" id="CHEBI:57692"/>
    </ligand>
</feature>
<feature type="disulfide bond" description="Redox-active" evidence="13">
    <location>
        <begin position="48"/>
        <end position="53"/>
    </location>
</feature>
<dbReference type="AlphaFoldDB" id="A0AAE4ZAN5"/>
<dbReference type="PANTHER" id="PTHR22912">
    <property type="entry name" value="DISULFIDE OXIDOREDUCTASE"/>
    <property type="match status" value="1"/>
</dbReference>
<evidence type="ECO:0000256" key="1">
    <source>
        <dbReference type="ARBA" id="ARBA00007532"/>
    </source>
</evidence>
<comment type="cofactor">
    <cofactor evidence="12 14">
        <name>FAD</name>
        <dbReference type="ChEBI" id="CHEBI:57692"/>
    </cofactor>
    <text evidence="12 14">Binds 1 FAD per subunit.</text>
</comment>
<evidence type="ECO:0000256" key="3">
    <source>
        <dbReference type="ARBA" id="ARBA00016961"/>
    </source>
</evidence>
<evidence type="ECO:0000313" key="18">
    <source>
        <dbReference type="Proteomes" id="UP000702544"/>
    </source>
</evidence>
<dbReference type="InterPro" id="IPR016156">
    <property type="entry name" value="FAD/NAD-linked_Rdtase_dimer_sf"/>
</dbReference>
<evidence type="ECO:0000256" key="10">
    <source>
        <dbReference type="ARBA" id="ARBA00049187"/>
    </source>
</evidence>
<keyword evidence="5 12" id="KW-0274">FAD</keyword>
<dbReference type="SUPFAM" id="SSF51905">
    <property type="entry name" value="FAD/NAD(P)-binding domain"/>
    <property type="match status" value="1"/>
</dbReference>
<dbReference type="Proteomes" id="UP000702544">
    <property type="component" value="Unassembled WGS sequence"/>
</dbReference>
<protein>
    <recommendedName>
        <fullName evidence="3 14">Dihydrolipoyl dehydrogenase</fullName>
        <ecNumber evidence="2 14">1.8.1.4</ecNumber>
    </recommendedName>
</protein>
<feature type="binding site" evidence="12">
    <location>
        <position position="272"/>
    </location>
    <ligand>
        <name>NAD(+)</name>
        <dbReference type="ChEBI" id="CHEBI:57540"/>
    </ligand>
</feature>
<comment type="miscellaneous">
    <text evidence="14">The active site is a redox-active disulfide bond.</text>
</comment>
<organism evidence="17 18">
    <name type="scientific">Candidatus Kutchimonas denitrificans</name>
    <dbReference type="NCBI Taxonomy" id="3056748"/>
    <lineage>
        <taxon>Bacteria</taxon>
        <taxon>Pseudomonadati</taxon>
        <taxon>Gemmatimonadota</taxon>
        <taxon>Gemmatimonadia</taxon>
        <taxon>Candidatus Palauibacterales</taxon>
        <taxon>Candidatus Palauibacteraceae</taxon>
        <taxon>Candidatus Kutchimonas</taxon>
    </lineage>
</organism>
<gene>
    <name evidence="17" type="primary">lpdA</name>
    <name evidence="17" type="ORF">GWO12_16615</name>
</gene>
<keyword evidence="12" id="KW-0547">Nucleotide-binding</keyword>
<feature type="binding site" evidence="12">
    <location>
        <begin position="147"/>
        <end position="149"/>
    </location>
    <ligand>
        <name>FAD</name>
        <dbReference type="ChEBI" id="CHEBI:57692"/>
    </ligand>
</feature>
<name>A0AAE4ZAN5_9BACT</name>
<dbReference type="InterPro" id="IPR023753">
    <property type="entry name" value="FAD/NAD-binding_dom"/>
</dbReference>
<evidence type="ECO:0000313" key="17">
    <source>
        <dbReference type="EMBL" id="NIR76703.1"/>
    </source>
</evidence>
<evidence type="ECO:0000256" key="11">
    <source>
        <dbReference type="PIRSR" id="PIRSR000350-2"/>
    </source>
</evidence>
<dbReference type="PRINTS" id="PR00411">
    <property type="entry name" value="PNDRDTASEI"/>
</dbReference>
<dbReference type="Pfam" id="PF07992">
    <property type="entry name" value="Pyr_redox_2"/>
    <property type="match status" value="1"/>
</dbReference>
<keyword evidence="6 14" id="KW-0560">Oxidoreductase</keyword>
<evidence type="ECO:0000256" key="2">
    <source>
        <dbReference type="ARBA" id="ARBA00012608"/>
    </source>
</evidence>
<dbReference type="PROSITE" id="PS00076">
    <property type="entry name" value="PYRIDINE_REDOX_1"/>
    <property type="match status" value="1"/>
</dbReference>
<feature type="binding site" evidence="12">
    <location>
        <begin position="183"/>
        <end position="190"/>
    </location>
    <ligand>
        <name>NAD(+)</name>
        <dbReference type="ChEBI" id="CHEBI:57540"/>
    </ligand>
</feature>
<evidence type="ECO:0000256" key="5">
    <source>
        <dbReference type="ARBA" id="ARBA00022827"/>
    </source>
</evidence>
<evidence type="ECO:0000256" key="8">
    <source>
        <dbReference type="ARBA" id="ARBA00023157"/>
    </source>
</evidence>
<feature type="binding site" evidence="12">
    <location>
        <position position="57"/>
    </location>
    <ligand>
        <name>FAD</name>
        <dbReference type="ChEBI" id="CHEBI:57692"/>
    </ligand>
</feature>
<dbReference type="InterPro" id="IPR050151">
    <property type="entry name" value="Class-I_Pyr_Nuc-Dis_Oxidored"/>
</dbReference>
<evidence type="ECO:0000259" key="15">
    <source>
        <dbReference type="Pfam" id="PF02852"/>
    </source>
</evidence>
<evidence type="ECO:0000256" key="7">
    <source>
        <dbReference type="ARBA" id="ARBA00023027"/>
    </source>
</evidence>
<feature type="binding site" evidence="12">
    <location>
        <begin position="319"/>
        <end position="322"/>
    </location>
    <ligand>
        <name>FAD</name>
        <dbReference type="ChEBI" id="CHEBI:57692"/>
    </ligand>
</feature>
<feature type="binding site" evidence="12">
    <location>
        <position position="206"/>
    </location>
    <ligand>
        <name>NAD(+)</name>
        <dbReference type="ChEBI" id="CHEBI:57540"/>
    </ligand>
</feature>
<keyword evidence="9 14" id="KW-0676">Redox-active center</keyword>